<organism evidence="1 2">
    <name type="scientific">Ureibacillus acetophenoni</name>
    <dbReference type="NCBI Taxonomy" id="614649"/>
    <lineage>
        <taxon>Bacteria</taxon>
        <taxon>Bacillati</taxon>
        <taxon>Bacillota</taxon>
        <taxon>Bacilli</taxon>
        <taxon>Bacillales</taxon>
        <taxon>Caryophanaceae</taxon>
        <taxon>Ureibacillus</taxon>
    </lineage>
</organism>
<keyword evidence="2" id="KW-1185">Reference proteome</keyword>
<protein>
    <submittedName>
        <fullName evidence="1">Uncharacterized protein</fullName>
    </submittedName>
</protein>
<evidence type="ECO:0000313" key="1">
    <source>
        <dbReference type="EMBL" id="SOC37460.1"/>
    </source>
</evidence>
<dbReference type="EMBL" id="OBQC01000003">
    <property type="protein sequence ID" value="SOC37460.1"/>
    <property type="molecule type" value="Genomic_DNA"/>
</dbReference>
<reference evidence="2" key="1">
    <citation type="submission" date="2017-08" db="EMBL/GenBank/DDBJ databases">
        <authorList>
            <person name="Varghese N."/>
            <person name="Submissions S."/>
        </authorList>
    </citation>
    <scope>NUCLEOTIDE SEQUENCE [LARGE SCALE GENOMIC DNA]</scope>
    <source>
        <strain evidence="2">JC23</strain>
    </source>
</reference>
<dbReference type="OrthoDB" id="2934625at2"/>
<name>A0A285U686_9BACL</name>
<proteinExistence type="predicted"/>
<dbReference type="RefSeq" id="WP_097148856.1">
    <property type="nucleotide sequence ID" value="NZ_OBQC01000003.1"/>
</dbReference>
<dbReference type="Proteomes" id="UP000219252">
    <property type="component" value="Unassembled WGS sequence"/>
</dbReference>
<gene>
    <name evidence="1" type="ORF">SAMN05877842_103225</name>
</gene>
<sequence>MYNVTFYENRALVMSKLTSSIPSENENIQLKGRKATVTNVEKLDERNVHVHIAFEKIVKKAAVLDTKKKRK</sequence>
<evidence type="ECO:0000313" key="2">
    <source>
        <dbReference type="Proteomes" id="UP000219252"/>
    </source>
</evidence>
<dbReference type="AlphaFoldDB" id="A0A285U686"/>
<accession>A0A285U686</accession>